<keyword evidence="4" id="KW-1185">Reference proteome</keyword>
<dbReference type="PIRSF" id="PIRSF005965">
    <property type="entry name" value="Chor_mut_AroH"/>
    <property type="match status" value="1"/>
</dbReference>
<protein>
    <recommendedName>
        <fullName evidence="1 2">chorismate mutase</fullName>
        <ecNumber evidence="1 2">5.4.99.5</ecNumber>
    </recommendedName>
</protein>
<organism evidence="3 4">
    <name type="scientific">Alkaliphilus flagellatus</name>
    <dbReference type="NCBI Taxonomy" id="2841507"/>
    <lineage>
        <taxon>Bacteria</taxon>
        <taxon>Bacillati</taxon>
        <taxon>Bacillota</taxon>
        <taxon>Clostridia</taxon>
        <taxon>Peptostreptococcales</taxon>
        <taxon>Natronincolaceae</taxon>
        <taxon>Alkaliphilus</taxon>
    </lineage>
</organism>
<dbReference type="RefSeq" id="WP_216418300.1">
    <property type="nucleotide sequence ID" value="NZ_JAHLQK010000005.1"/>
</dbReference>
<name>A0ABS6G4U3_9FIRM</name>
<dbReference type="NCBIfam" id="TIGR01796">
    <property type="entry name" value="CM_mono_aroH"/>
    <property type="match status" value="1"/>
</dbReference>
<dbReference type="PANTHER" id="PTHR21164:SF0">
    <property type="entry name" value="CHORISMATE MUTASE AROH"/>
    <property type="match status" value="1"/>
</dbReference>
<accession>A0ABS6G4U3</accession>
<proteinExistence type="predicted"/>
<dbReference type="Proteomes" id="UP000779508">
    <property type="component" value="Unassembled WGS sequence"/>
</dbReference>
<evidence type="ECO:0000256" key="2">
    <source>
        <dbReference type="PROSITE-ProRule" id="PRU00514"/>
    </source>
</evidence>
<evidence type="ECO:0000313" key="4">
    <source>
        <dbReference type="Proteomes" id="UP000779508"/>
    </source>
</evidence>
<dbReference type="InterPro" id="IPR008243">
    <property type="entry name" value="Chorismate_mutase_AroH"/>
</dbReference>
<dbReference type="GO" id="GO:0004106">
    <property type="term" value="F:chorismate mutase activity"/>
    <property type="evidence" value="ECO:0007669"/>
    <property type="project" value="UniProtKB-EC"/>
</dbReference>
<evidence type="ECO:0000256" key="1">
    <source>
        <dbReference type="NCBIfam" id="TIGR01796"/>
    </source>
</evidence>
<keyword evidence="2" id="KW-0028">Amino-acid biosynthesis</keyword>
<gene>
    <name evidence="3" type="primary">aroH</name>
    <name evidence="3" type="ORF">KQI88_13890</name>
</gene>
<keyword evidence="2 3" id="KW-0413">Isomerase</keyword>
<keyword evidence="2" id="KW-0057">Aromatic amino acid biosynthesis</keyword>
<comment type="catalytic activity">
    <reaction evidence="2">
        <text>chorismate = prephenate</text>
        <dbReference type="Rhea" id="RHEA:13897"/>
        <dbReference type="ChEBI" id="CHEBI:29748"/>
        <dbReference type="ChEBI" id="CHEBI:29934"/>
        <dbReference type="EC" id="5.4.99.5"/>
    </reaction>
</comment>
<dbReference type="EC" id="5.4.99.5" evidence="1 2"/>
<dbReference type="Pfam" id="PF07736">
    <property type="entry name" value="CM_1"/>
    <property type="match status" value="1"/>
</dbReference>
<sequence>MNIRGIRGAITVEENTAQQIEDATYEMMKEIINLNSINENDVISIIFTATKDLNQQYPSTIIRSHFNWRNTPILNFEEKDIVNSLEKCIRVLIYIHTDKEKEDMVHVYLREAKNLRPDLCLK</sequence>
<dbReference type="PROSITE" id="PS51167">
    <property type="entry name" value="CHORISMATE_MUT_1"/>
    <property type="match status" value="1"/>
</dbReference>
<evidence type="ECO:0000313" key="3">
    <source>
        <dbReference type="EMBL" id="MBU5677510.1"/>
    </source>
</evidence>
<dbReference type="PANTHER" id="PTHR21164">
    <property type="entry name" value="CHORISMATE MUTASE"/>
    <property type="match status" value="1"/>
</dbReference>
<dbReference type="EMBL" id="JAHLQK010000005">
    <property type="protein sequence ID" value="MBU5677510.1"/>
    <property type="molecule type" value="Genomic_DNA"/>
</dbReference>
<dbReference type="CDD" id="cd02185">
    <property type="entry name" value="AroH"/>
    <property type="match status" value="1"/>
</dbReference>
<reference evidence="3 4" key="1">
    <citation type="submission" date="2021-06" db="EMBL/GenBank/DDBJ databases">
        <authorList>
            <person name="Sun Q."/>
            <person name="Li D."/>
        </authorList>
    </citation>
    <scope>NUCLEOTIDE SEQUENCE [LARGE SCALE GENOMIC DNA]</scope>
    <source>
        <strain evidence="3 4">MSJ-5</strain>
    </source>
</reference>
<comment type="caution">
    <text evidence="3">The sequence shown here is derived from an EMBL/GenBank/DDBJ whole genome shotgun (WGS) entry which is preliminary data.</text>
</comment>